<dbReference type="AlphaFoldDB" id="A0AAD1U5Q3"/>
<sequence length="321" mass="37685">MDWLNTPNFELKDLCFLQDNAEELYLMNEQDQCRLNDKEDFKSELNRKLPLVDNEVDYCDAINREECSLFDDNSLNTVKHQEFINFDFPEVLEHQKASSQKEDILGSSMSNLKNEKSKLKTKCPVKAPPSTRSSPREKKKKNYTTMVDCLLDSSLRNSGVAELCFRKDVIHKRIMRGFKKFIVKLFDSIRIRPCRLKNRDTSFKQEMIHEAQRLNIINSEESEQIGDLNEFLCWMAMSKNTQKTKSLFDVNNKSILLMNEILSKYSHSKLEGLYGDSNIGMLFHYFIINGLEDFLDACPSDKKDLYQKYSLLICNNFRNYY</sequence>
<dbReference type="EMBL" id="CAMPGE010001017">
    <property type="protein sequence ID" value="CAI2359783.1"/>
    <property type="molecule type" value="Genomic_DNA"/>
</dbReference>
<protein>
    <submittedName>
        <fullName evidence="2">Uncharacterized protein</fullName>
    </submittedName>
</protein>
<evidence type="ECO:0000256" key="1">
    <source>
        <dbReference type="SAM" id="MobiDB-lite"/>
    </source>
</evidence>
<proteinExistence type="predicted"/>
<gene>
    <name evidence="2" type="ORF">ECRASSUSDP1_LOCUS1077</name>
</gene>
<keyword evidence="3" id="KW-1185">Reference proteome</keyword>
<accession>A0AAD1U5Q3</accession>
<comment type="caution">
    <text evidence="2">The sequence shown here is derived from an EMBL/GenBank/DDBJ whole genome shotgun (WGS) entry which is preliminary data.</text>
</comment>
<dbReference type="Proteomes" id="UP001295684">
    <property type="component" value="Unassembled WGS sequence"/>
</dbReference>
<organism evidence="2 3">
    <name type="scientific">Euplotes crassus</name>
    <dbReference type="NCBI Taxonomy" id="5936"/>
    <lineage>
        <taxon>Eukaryota</taxon>
        <taxon>Sar</taxon>
        <taxon>Alveolata</taxon>
        <taxon>Ciliophora</taxon>
        <taxon>Intramacronucleata</taxon>
        <taxon>Spirotrichea</taxon>
        <taxon>Hypotrichia</taxon>
        <taxon>Euplotida</taxon>
        <taxon>Euplotidae</taxon>
        <taxon>Moneuplotes</taxon>
    </lineage>
</organism>
<reference evidence="2" key="1">
    <citation type="submission" date="2023-07" db="EMBL/GenBank/DDBJ databases">
        <authorList>
            <consortium name="AG Swart"/>
            <person name="Singh M."/>
            <person name="Singh A."/>
            <person name="Seah K."/>
            <person name="Emmerich C."/>
        </authorList>
    </citation>
    <scope>NUCLEOTIDE SEQUENCE</scope>
    <source>
        <strain evidence="2">DP1</strain>
    </source>
</reference>
<name>A0AAD1U5Q3_EUPCR</name>
<evidence type="ECO:0000313" key="3">
    <source>
        <dbReference type="Proteomes" id="UP001295684"/>
    </source>
</evidence>
<feature type="region of interest" description="Disordered" evidence="1">
    <location>
        <begin position="114"/>
        <end position="140"/>
    </location>
</feature>
<evidence type="ECO:0000313" key="2">
    <source>
        <dbReference type="EMBL" id="CAI2359783.1"/>
    </source>
</evidence>